<dbReference type="Proteomes" id="UP000054144">
    <property type="component" value="Unassembled WGS sequence"/>
</dbReference>
<dbReference type="AlphaFoldDB" id="A0A0D7A1X6"/>
<keyword evidence="4" id="KW-0788">Thiol protease</keyword>
<dbReference type="PANTHER" id="PTHR23402">
    <property type="entry name" value="PROTEASE FAMILY C15 PYROGLUTAMYL-PEPTIDASE I-RELATED"/>
    <property type="match status" value="1"/>
</dbReference>
<dbReference type="PANTHER" id="PTHR23402:SF1">
    <property type="entry name" value="PYROGLUTAMYL-PEPTIDASE I"/>
    <property type="match status" value="1"/>
</dbReference>
<evidence type="ECO:0000256" key="1">
    <source>
        <dbReference type="ARBA" id="ARBA00006641"/>
    </source>
</evidence>
<comment type="similarity">
    <text evidence="1">Belongs to the peptidase C15 family.</text>
</comment>
<evidence type="ECO:0000256" key="2">
    <source>
        <dbReference type="ARBA" id="ARBA00022670"/>
    </source>
</evidence>
<evidence type="ECO:0000313" key="6">
    <source>
        <dbReference type="Proteomes" id="UP000054144"/>
    </source>
</evidence>
<name>A0A0D7A1X6_9AGAR</name>
<dbReference type="SUPFAM" id="SSF53182">
    <property type="entry name" value="Pyrrolidone carboxyl peptidase (pyroglutamate aminopeptidase)"/>
    <property type="match status" value="2"/>
</dbReference>
<dbReference type="InterPro" id="IPR016125">
    <property type="entry name" value="Peptidase_C15-like"/>
</dbReference>
<evidence type="ECO:0000313" key="5">
    <source>
        <dbReference type="EMBL" id="KIY44364.1"/>
    </source>
</evidence>
<dbReference type="Gene3D" id="3.40.630.20">
    <property type="entry name" value="Peptidase C15, pyroglutamyl peptidase I-like"/>
    <property type="match status" value="2"/>
</dbReference>
<keyword evidence="6" id="KW-1185">Reference proteome</keyword>
<dbReference type="InterPro" id="IPR036440">
    <property type="entry name" value="Peptidase_C15-like_sf"/>
</dbReference>
<dbReference type="OrthoDB" id="407146at2759"/>
<accession>A0A0D7A1X6</accession>
<dbReference type="GO" id="GO:0006508">
    <property type="term" value="P:proteolysis"/>
    <property type="evidence" value="ECO:0007669"/>
    <property type="project" value="UniProtKB-KW"/>
</dbReference>
<protein>
    <submittedName>
        <fullName evidence="5">Peptidase C15, pyroglutamyl peptidase I-like protein</fullName>
    </submittedName>
</protein>
<reference evidence="5 6" key="1">
    <citation type="journal article" date="2015" name="Fungal Genet. Biol.">
        <title>Evolution of novel wood decay mechanisms in Agaricales revealed by the genome sequences of Fistulina hepatica and Cylindrobasidium torrendii.</title>
        <authorList>
            <person name="Floudas D."/>
            <person name="Held B.W."/>
            <person name="Riley R."/>
            <person name="Nagy L.G."/>
            <person name="Koehler G."/>
            <person name="Ransdell A.S."/>
            <person name="Younus H."/>
            <person name="Chow J."/>
            <person name="Chiniquy J."/>
            <person name="Lipzen A."/>
            <person name="Tritt A."/>
            <person name="Sun H."/>
            <person name="Haridas S."/>
            <person name="LaButti K."/>
            <person name="Ohm R.A."/>
            <person name="Kues U."/>
            <person name="Blanchette R.A."/>
            <person name="Grigoriev I.V."/>
            <person name="Minto R.E."/>
            <person name="Hibbett D.S."/>
        </authorList>
    </citation>
    <scope>NUCLEOTIDE SEQUENCE [LARGE SCALE GENOMIC DNA]</scope>
    <source>
        <strain evidence="5 6">ATCC 64428</strain>
    </source>
</reference>
<evidence type="ECO:0000256" key="3">
    <source>
        <dbReference type="ARBA" id="ARBA00022801"/>
    </source>
</evidence>
<proteinExistence type="inferred from homology"/>
<sequence length="348" mass="38913">MPHRERPFPDDHPYNVLVTAFGPYHMPGPNPSWLAVKPMEGLHIVDGVRHPVRIQTLQIPVSYATVLDIIPPLHAVPPVVAEGVELIPPLEGYDLFLHVGAMGRGPLRIEMVGHRRGYNIKDYAGNLAPKIEDRKDTAHIEEVQEPVVHIIPSSQFGQQQRADARRDEADDDILVLNSEGKGLLQPAGPSVVQIIQPKSQENGDDGVLDLGGASKQKEVVHPPVRGYNRTWENFNLENDYHTGLPVKRMIQTIKQSGFDQIYLSMDAGHYLGDFIYYTSLVEVAHKLTLRPNKYEKRRYPHVLCVHCPPVGEPLLTEDVTHALKMIVACITREFQSMDDQAAADQAAK</sequence>
<keyword evidence="3" id="KW-0378">Hydrolase</keyword>
<keyword evidence="2" id="KW-0645">Protease</keyword>
<dbReference type="EMBL" id="KN882092">
    <property type="protein sequence ID" value="KIY44364.1"/>
    <property type="molecule type" value="Genomic_DNA"/>
</dbReference>
<dbReference type="GO" id="GO:0008234">
    <property type="term" value="F:cysteine-type peptidase activity"/>
    <property type="evidence" value="ECO:0007669"/>
    <property type="project" value="UniProtKB-KW"/>
</dbReference>
<gene>
    <name evidence="5" type="ORF">FISHEDRAFT_77566</name>
</gene>
<evidence type="ECO:0000256" key="4">
    <source>
        <dbReference type="ARBA" id="ARBA00022807"/>
    </source>
</evidence>
<organism evidence="5 6">
    <name type="scientific">Fistulina hepatica ATCC 64428</name>
    <dbReference type="NCBI Taxonomy" id="1128425"/>
    <lineage>
        <taxon>Eukaryota</taxon>
        <taxon>Fungi</taxon>
        <taxon>Dikarya</taxon>
        <taxon>Basidiomycota</taxon>
        <taxon>Agaricomycotina</taxon>
        <taxon>Agaricomycetes</taxon>
        <taxon>Agaricomycetidae</taxon>
        <taxon>Agaricales</taxon>
        <taxon>Fistulinaceae</taxon>
        <taxon>Fistulina</taxon>
    </lineage>
</organism>